<keyword evidence="5 7" id="KW-0597">Phosphoprotein</keyword>
<dbReference type="Proteomes" id="UP000295565">
    <property type="component" value="Unassembled WGS sequence"/>
</dbReference>
<accession>A0A4R1K2C0</accession>
<dbReference type="PROSITE" id="PS50110">
    <property type="entry name" value="RESPONSE_REGULATORY"/>
    <property type="match status" value="1"/>
</dbReference>
<dbReference type="PROSITE" id="PS50122">
    <property type="entry name" value="CHEB"/>
    <property type="match status" value="1"/>
</dbReference>
<keyword evidence="3 5" id="KW-0378">Hydrolase</keyword>
<dbReference type="HAMAP" id="MF_00099">
    <property type="entry name" value="CheB_chemtxs"/>
    <property type="match status" value="1"/>
</dbReference>
<comment type="catalytic activity">
    <reaction evidence="4 5">
        <text>[protein]-L-glutamate 5-O-methyl ester + H2O = L-glutamyl-[protein] + methanol + H(+)</text>
        <dbReference type="Rhea" id="RHEA:23236"/>
        <dbReference type="Rhea" id="RHEA-COMP:10208"/>
        <dbReference type="Rhea" id="RHEA-COMP:10311"/>
        <dbReference type="ChEBI" id="CHEBI:15377"/>
        <dbReference type="ChEBI" id="CHEBI:15378"/>
        <dbReference type="ChEBI" id="CHEBI:17790"/>
        <dbReference type="ChEBI" id="CHEBI:29973"/>
        <dbReference type="ChEBI" id="CHEBI:82795"/>
        <dbReference type="EC" id="3.1.1.61"/>
    </reaction>
</comment>
<dbReference type="NCBIfam" id="NF009206">
    <property type="entry name" value="PRK12555.1"/>
    <property type="match status" value="1"/>
</dbReference>
<keyword evidence="1 5" id="KW-0963">Cytoplasm</keyword>
<comment type="function">
    <text evidence="5">Involved in chemotaxis. Part of a chemotaxis signal transduction system that modulates chemotaxis in response to various stimuli. Catalyzes the demethylation of specific methylglutamate residues introduced into the chemoreceptors (methyl-accepting chemotaxis proteins or MCP) by CheR. Also mediates the irreversible deamidation of specific glutamine residues to glutamic acid.</text>
</comment>
<evidence type="ECO:0000313" key="11">
    <source>
        <dbReference type="Proteomes" id="UP000295565"/>
    </source>
</evidence>
<evidence type="ECO:0000256" key="6">
    <source>
        <dbReference type="PROSITE-ProRule" id="PRU00050"/>
    </source>
</evidence>
<dbReference type="EC" id="3.1.1.61" evidence="5"/>
<keyword evidence="2 5" id="KW-0145">Chemotaxis</keyword>
<evidence type="ECO:0000313" key="10">
    <source>
        <dbReference type="EMBL" id="TCK58132.1"/>
    </source>
</evidence>
<feature type="active site" evidence="5 6">
    <location>
        <position position="199"/>
    </location>
</feature>
<sequence>MIDVIIVDDSAVVRQTLSEIINSQTDMQVTATAGDPYIAADKLRHGLPDVMILDVEMPRMDGLTFLRKLMSQHPMPVVVCSSLVGERSDTHVKALELGAVEIIQKPALGTRDFLREAKVMITDAVRAAARAKVSKILKSQGPVKKLTADAMLSKGSPTAMSETTDKIIVIGASTGGTEAIRQVLEAMPGNCPPIAVVQHMPEGFTHSFSQRLDKLCRINVKEAKDGDSLLRGHALIAPGNHHLLVKRSGARYYVEVKDGPLVSRHRPSVDVLFRSAAKYVGSNAVAAILTGMGDDGAAGMKELYDAGAWTCGQDEASCIVYGMPKEAFLLGGVRQQLPLAHIAANLLKASH</sequence>
<dbReference type="SMART" id="SM00448">
    <property type="entry name" value="REC"/>
    <property type="match status" value="1"/>
</dbReference>
<evidence type="ECO:0000256" key="4">
    <source>
        <dbReference type="ARBA" id="ARBA00048267"/>
    </source>
</evidence>
<dbReference type="OrthoDB" id="9793421at2"/>
<dbReference type="InterPro" id="IPR011006">
    <property type="entry name" value="CheY-like_superfamily"/>
</dbReference>
<dbReference type="SUPFAM" id="SSF52738">
    <property type="entry name" value="Methylesterase CheB, C-terminal domain"/>
    <property type="match status" value="1"/>
</dbReference>
<gene>
    <name evidence="5" type="primary">cheB</name>
    <name evidence="10" type="ORF">EV690_1840</name>
</gene>
<proteinExistence type="inferred from homology"/>
<dbReference type="GO" id="GO:0000156">
    <property type="term" value="F:phosphorelay response regulator activity"/>
    <property type="evidence" value="ECO:0007669"/>
    <property type="project" value="InterPro"/>
</dbReference>
<evidence type="ECO:0000256" key="5">
    <source>
        <dbReference type="HAMAP-Rule" id="MF_00099"/>
    </source>
</evidence>
<name>A0A4R1K2C0_9GAMM</name>
<dbReference type="PANTHER" id="PTHR42872">
    <property type="entry name" value="PROTEIN-GLUTAMATE METHYLESTERASE/PROTEIN-GLUTAMINE GLUTAMINASE"/>
    <property type="match status" value="1"/>
</dbReference>
<dbReference type="GO" id="GO:0008984">
    <property type="term" value="F:protein-glutamate methylesterase activity"/>
    <property type="evidence" value="ECO:0007669"/>
    <property type="project" value="UniProtKB-UniRule"/>
</dbReference>
<dbReference type="CDD" id="cd16432">
    <property type="entry name" value="CheB_Rec"/>
    <property type="match status" value="1"/>
</dbReference>
<comment type="catalytic activity">
    <reaction evidence="5">
        <text>L-glutaminyl-[protein] + H2O = L-glutamyl-[protein] + NH4(+)</text>
        <dbReference type="Rhea" id="RHEA:16441"/>
        <dbReference type="Rhea" id="RHEA-COMP:10207"/>
        <dbReference type="Rhea" id="RHEA-COMP:10208"/>
        <dbReference type="ChEBI" id="CHEBI:15377"/>
        <dbReference type="ChEBI" id="CHEBI:28938"/>
        <dbReference type="ChEBI" id="CHEBI:29973"/>
        <dbReference type="ChEBI" id="CHEBI:30011"/>
        <dbReference type="EC" id="3.5.1.44"/>
    </reaction>
</comment>
<comment type="domain">
    <text evidence="5">Contains a C-terminal catalytic domain, and an N-terminal region which modulates catalytic activity.</text>
</comment>
<evidence type="ECO:0000256" key="1">
    <source>
        <dbReference type="ARBA" id="ARBA00022490"/>
    </source>
</evidence>
<dbReference type="EMBL" id="SMGD01000012">
    <property type="protein sequence ID" value="TCK58132.1"/>
    <property type="molecule type" value="Genomic_DNA"/>
</dbReference>
<comment type="caution">
    <text evidence="10">The sequence shown here is derived from an EMBL/GenBank/DDBJ whole genome shotgun (WGS) entry which is preliminary data.</text>
</comment>
<dbReference type="RefSeq" id="WP_131912642.1">
    <property type="nucleotide sequence ID" value="NZ_OU594967.1"/>
</dbReference>
<feature type="domain" description="CheB-type methylesterase" evidence="9">
    <location>
        <begin position="161"/>
        <end position="351"/>
    </location>
</feature>
<dbReference type="PANTHER" id="PTHR42872:SF6">
    <property type="entry name" value="PROTEIN-GLUTAMATE METHYLESTERASE_PROTEIN-GLUTAMINE GLUTAMINASE"/>
    <property type="match status" value="1"/>
</dbReference>
<dbReference type="Pfam" id="PF00072">
    <property type="entry name" value="Response_reg"/>
    <property type="match status" value="1"/>
</dbReference>
<organism evidence="10 11">
    <name type="scientific">Celerinatantimonas diazotrophica</name>
    <dbReference type="NCBI Taxonomy" id="412034"/>
    <lineage>
        <taxon>Bacteria</taxon>
        <taxon>Pseudomonadati</taxon>
        <taxon>Pseudomonadota</taxon>
        <taxon>Gammaproteobacteria</taxon>
        <taxon>Celerinatantimonadaceae</taxon>
        <taxon>Celerinatantimonas</taxon>
    </lineage>
</organism>
<dbReference type="AlphaFoldDB" id="A0A4R1K2C0"/>
<evidence type="ECO:0000256" key="3">
    <source>
        <dbReference type="ARBA" id="ARBA00022801"/>
    </source>
</evidence>
<dbReference type="Pfam" id="PF01339">
    <property type="entry name" value="CheB_methylest"/>
    <property type="match status" value="1"/>
</dbReference>
<dbReference type="GO" id="GO:0050568">
    <property type="term" value="F:protein-glutamine glutaminase activity"/>
    <property type="evidence" value="ECO:0007669"/>
    <property type="project" value="UniProtKB-UniRule"/>
</dbReference>
<dbReference type="GO" id="GO:0005737">
    <property type="term" value="C:cytoplasm"/>
    <property type="evidence" value="ECO:0007669"/>
    <property type="project" value="UniProtKB-SubCell"/>
</dbReference>
<dbReference type="EC" id="3.5.1.44" evidence="5"/>
<feature type="modified residue" description="4-aspartylphosphate" evidence="5 7">
    <location>
        <position position="54"/>
    </location>
</feature>
<feature type="domain" description="Response regulatory" evidence="8">
    <location>
        <begin position="3"/>
        <end position="120"/>
    </location>
</feature>
<protein>
    <recommendedName>
        <fullName evidence="5">Protein-glutamate methylesterase/protein-glutamine glutaminase</fullName>
        <ecNumber evidence="5">3.1.1.61</ecNumber>
        <ecNumber evidence="5">3.5.1.44</ecNumber>
    </recommendedName>
</protein>
<comment type="PTM">
    <text evidence="5">Phosphorylated by CheA. Phosphorylation of the N-terminal regulatory domain activates the methylesterase activity.</text>
</comment>
<keyword evidence="11" id="KW-1185">Reference proteome</keyword>
<evidence type="ECO:0000259" key="8">
    <source>
        <dbReference type="PROSITE" id="PS50110"/>
    </source>
</evidence>
<dbReference type="CDD" id="cd17541">
    <property type="entry name" value="REC_CheB-like"/>
    <property type="match status" value="1"/>
</dbReference>
<feature type="active site" evidence="5 6">
    <location>
        <position position="295"/>
    </location>
</feature>
<evidence type="ECO:0000259" key="9">
    <source>
        <dbReference type="PROSITE" id="PS50122"/>
    </source>
</evidence>
<dbReference type="NCBIfam" id="NF001965">
    <property type="entry name" value="PRK00742.1"/>
    <property type="match status" value="1"/>
</dbReference>
<dbReference type="SUPFAM" id="SSF52172">
    <property type="entry name" value="CheY-like"/>
    <property type="match status" value="1"/>
</dbReference>
<dbReference type="InterPro" id="IPR035909">
    <property type="entry name" value="CheB_C"/>
</dbReference>
<evidence type="ECO:0000256" key="7">
    <source>
        <dbReference type="PROSITE-ProRule" id="PRU00169"/>
    </source>
</evidence>
<dbReference type="GO" id="GO:0006935">
    <property type="term" value="P:chemotaxis"/>
    <property type="evidence" value="ECO:0007669"/>
    <property type="project" value="UniProtKB-UniRule"/>
</dbReference>
<dbReference type="Gene3D" id="3.40.50.2300">
    <property type="match status" value="1"/>
</dbReference>
<dbReference type="PIRSF" id="PIRSF000876">
    <property type="entry name" value="RR_chemtxs_CheB"/>
    <property type="match status" value="1"/>
</dbReference>
<dbReference type="InterPro" id="IPR000673">
    <property type="entry name" value="Sig_transdc_resp-reg_Me-estase"/>
</dbReference>
<dbReference type="InterPro" id="IPR001789">
    <property type="entry name" value="Sig_transdc_resp-reg_receiver"/>
</dbReference>
<reference evidence="10 11" key="1">
    <citation type="submission" date="2019-03" db="EMBL/GenBank/DDBJ databases">
        <title>Genomic Encyclopedia of Type Strains, Phase IV (KMG-IV): sequencing the most valuable type-strain genomes for metagenomic binning, comparative biology and taxonomic classification.</title>
        <authorList>
            <person name="Goeker M."/>
        </authorList>
    </citation>
    <scope>NUCLEOTIDE SEQUENCE [LARGE SCALE GENOMIC DNA]</scope>
    <source>
        <strain evidence="10 11">DSM 18577</strain>
    </source>
</reference>
<comment type="similarity">
    <text evidence="5">Belongs to the CheB family.</text>
</comment>
<dbReference type="Gene3D" id="3.40.50.180">
    <property type="entry name" value="Methylesterase CheB, C-terminal domain"/>
    <property type="match status" value="1"/>
</dbReference>
<dbReference type="InterPro" id="IPR008248">
    <property type="entry name" value="CheB-like"/>
</dbReference>
<feature type="active site" evidence="5 6">
    <location>
        <position position="173"/>
    </location>
</feature>
<evidence type="ECO:0000256" key="2">
    <source>
        <dbReference type="ARBA" id="ARBA00022500"/>
    </source>
</evidence>
<comment type="subcellular location">
    <subcellularLocation>
        <location evidence="5">Cytoplasm</location>
    </subcellularLocation>
</comment>